<evidence type="ECO:0000313" key="1">
    <source>
        <dbReference type="EMBL" id="CAB3762274.1"/>
    </source>
</evidence>
<gene>
    <name evidence="1" type="ORF">LMG29739_03839</name>
</gene>
<reference evidence="1 2" key="1">
    <citation type="submission" date="2020-04" db="EMBL/GenBank/DDBJ databases">
        <authorList>
            <person name="De Canck E."/>
        </authorList>
    </citation>
    <scope>NUCLEOTIDE SEQUENCE [LARGE SCALE GENOMIC DNA]</scope>
    <source>
        <strain evidence="1 2">LMG 29739</strain>
    </source>
</reference>
<evidence type="ECO:0008006" key="3">
    <source>
        <dbReference type="Google" id="ProtNLM"/>
    </source>
</evidence>
<evidence type="ECO:0000313" key="2">
    <source>
        <dbReference type="Proteomes" id="UP000494329"/>
    </source>
</evidence>
<dbReference type="InterPro" id="IPR021333">
    <property type="entry name" value="DUF2946"/>
</dbReference>
<proteinExistence type="predicted"/>
<dbReference type="AlphaFoldDB" id="A0A6J5E9K3"/>
<keyword evidence="2" id="KW-1185">Reference proteome</keyword>
<name>A0A6J5E9K3_9BURK</name>
<organism evidence="1 2">
    <name type="scientific">Paraburkholderia solisilvae</name>
    <dbReference type="NCBI Taxonomy" id="624376"/>
    <lineage>
        <taxon>Bacteria</taxon>
        <taxon>Pseudomonadati</taxon>
        <taxon>Pseudomonadota</taxon>
        <taxon>Betaproteobacteria</taxon>
        <taxon>Burkholderiales</taxon>
        <taxon>Burkholderiaceae</taxon>
        <taxon>Paraburkholderia</taxon>
    </lineage>
</organism>
<accession>A0A6J5E9K3</accession>
<dbReference type="Proteomes" id="UP000494329">
    <property type="component" value="Unassembled WGS sequence"/>
</dbReference>
<dbReference type="Pfam" id="PF11162">
    <property type="entry name" value="DUF2946"/>
    <property type="match status" value="1"/>
</dbReference>
<sequence length="125" mass="13033">MAHRTRTRLIAWLGIFAMCLIVFVPLVSQLVVSAHADEPAAALCSAYQPSGDSAHPMNGDTFAACGYCDLLANHVAVPTLPPALPLLIVLIASAAAPVLSTRFTPLGAFPSGRPRAPPVFLTSSL</sequence>
<dbReference type="EMBL" id="CADIKF010000031">
    <property type="protein sequence ID" value="CAB3762274.1"/>
    <property type="molecule type" value="Genomic_DNA"/>
</dbReference>
<protein>
    <recommendedName>
        <fullName evidence="3">DUF2946 domain-containing protein</fullName>
    </recommendedName>
</protein>